<sequence>MTALPLSVAAMLRSTEVGRGLATWLPKQRWFAGGSAPLTEVSVHGVHRFASSAPDAASTGAFVLVRARDGGGADEATYLVPLGVRDAAGAPAGDGVVAHVGALAVYDALDDPALVNALIRHTVQGRAMDGVRYRPESGVGAPPGTDLAVRPLGTEQSNSSVVAGEEYILKLFRRPGSGPSTDLTVHRTSRHCWGRWRTQQQAPPSPPSSGTCRTRRTVGLSQWRPRRATAIPRTGTSRSRYDTSERRSRPSTATWPGRAAGWSWGRTTTCGCPRGSCGGWSGP</sequence>
<keyword evidence="2" id="KW-0547">Nucleotide-binding</keyword>
<reference evidence="7 8" key="1">
    <citation type="submission" date="2024-11" db="EMBL/GenBank/DDBJ databases">
        <title>The Natural Products Discovery Center: Release of the First 8490 Sequenced Strains for Exploring Actinobacteria Biosynthetic Diversity.</title>
        <authorList>
            <person name="Kalkreuter E."/>
            <person name="Kautsar S.A."/>
            <person name="Yang D."/>
            <person name="Bader C.D."/>
            <person name="Teijaro C.N."/>
            <person name="Fluegel L."/>
            <person name="Davis C.M."/>
            <person name="Simpson J.R."/>
            <person name="Lauterbach L."/>
            <person name="Steele A.D."/>
            <person name="Gui C."/>
            <person name="Meng S."/>
            <person name="Li G."/>
            <person name="Viehrig K."/>
            <person name="Ye F."/>
            <person name="Su P."/>
            <person name="Kiefer A.F."/>
            <person name="Nichols A."/>
            <person name="Cepeda A.J."/>
            <person name="Yan W."/>
            <person name="Fan B."/>
            <person name="Jiang Y."/>
            <person name="Adhikari A."/>
            <person name="Zheng C.-J."/>
            <person name="Schuster L."/>
            <person name="Cowan T.M."/>
            <person name="Smanski M.J."/>
            <person name="Chevrette M.G."/>
            <person name="De Carvalho L.P.S."/>
            <person name="Shen B."/>
        </authorList>
    </citation>
    <scope>NUCLEOTIDE SEQUENCE [LARGE SCALE GENOMIC DNA]</scope>
    <source>
        <strain evidence="7 8">NPDC020863</strain>
    </source>
</reference>
<dbReference type="Pfam" id="PF18085">
    <property type="entry name" value="Mak_N_cap"/>
    <property type="match status" value="1"/>
</dbReference>
<evidence type="ECO:0000256" key="1">
    <source>
        <dbReference type="ARBA" id="ARBA00022679"/>
    </source>
</evidence>
<keyword evidence="8" id="KW-1185">Reference proteome</keyword>
<dbReference type="InterPro" id="IPR040999">
    <property type="entry name" value="Mak_N_cap"/>
</dbReference>
<gene>
    <name evidence="7" type="ORF">ACI2L5_51975</name>
</gene>
<keyword evidence="3" id="KW-0418">Kinase</keyword>
<proteinExistence type="predicted"/>
<dbReference type="EMBL" id="JBJDQH010000097">
    <property type="protein sequence ID" value="MFK4273306.1"/>
    <property type="molecule type" value="Genomic_DNA"/>
</dbReference>
<organism evidence="7 8">
    <name type="scientific">Streptomyces milbemycinicus</name>
    <dbReference type="NCBI Taxonomy" id="476552"/>
    <lineage>
        <taxon>Bacteria</taxon>
        <taxon>Bacillati</taxon>
        <taxon>Actinomycetota</taxon>
        <taxon>Actinomycetes</taxon>
        <taxon>Kitasatosporales</taxon>
        <taxon>Streptomycetaceae</taxon>
        <taxon>Streptomyces</taxon>
    </lineage>
</organism>
<evidence type="ECO:0000256" key="2">
    <source>
        <dbReference type="ARBA" id="ARBA00022741"/>
    </source>
</evidence>
<name>A0ABW8M542_9ACTN</name>
<keyword evidence="4" id="KW-0067">ATP-binding</keyword>
<keyword evidence="1" id="KW-0808">Transferase</keyword>
<protein>
    <recommendedName>
        <fullName evidence="6">Maltokinase N-terminal cap domain-containing protein</fullName>
    </recommendedName>
</protein>
<feature type="domain" description="Maltokinase N-terminal cap" evidence="6">
    <location>
        <begin position="24"/>
        <end position="111"/>
    </location>
</feature>
<evidence type="ECO:0000256" key="5">
    <source>
        <dbReference type="SAM" id="MobiDB-lite"/>
    </source>
</evidence>
<feature type="compositionally biased region" description="Basic and acidic residues" evidence="5">
    <location>
        <begin position="239"/>
        <end position="248"/>
    </location>
</feature>
<evidence type="ECO:0000259" key="6">
    <source>
        <dbReference type="Pfam" id="PF18085"/>
    </source>
</evidence>
<dbReference type="RefSeq" id="WP_404749266.1">
    <property type="nucleotide sequence ID" value="NZ_JBJDQH010000097.1"/>
</dbReference>
<comment type="caution">
    <text evidence="7">The sequence shown here is derived from an EMBL/GenBank/DDBJ whole genome shotgun (WGS) entry which is preliminary data.</text>
</comment>
<feature type="region of interest" description="Disordered" evidence="5">
    <location>
        <begin position="194"/>
        <end position="260"/>
    </location>
</feature>
<dbReference type="Proteomes" id="UP001620295">
    <property type="component" value="Unassembled WGS sequence"/>
</dbReference>
<evidence type="ECO:0000256" key="4">
    <source>
        <dbReference type="ARBA" id="ARBA00022840"/>
    </source>
</evidence>
<evidence type="ECO:0000313" key="8">
    <source>
        <dbReference type="Proteomes" id="UP001620295"/>
    </source>
</evidence>
<evidence type="ECO:0000256" key="3">
    <source>
        <dbReference type="ARBA" id="ARBA00022777"/>
    </source>
</evidence>
<evidence type="ECO:0000313" key="7">
    <source>
        <dbReference type="EMBL" id="MFK4273306.1"/>
    </source>
</evidence>
<accession>A0ABW8M542</accession>